<dbReference type="PANTHER" id="PTHR43133">
    <property type="entry name" value="RNA POLYMERASE ECF-TYPE SIGMA FACTO"/>
    <property type="match status" value="1"/>
</dbReference>
<evidence type="ECO:0000259" key="6">
    <source>
        <dbReference type="Pfam" id="PF04542"/>
    </source>
</evidence>
<dbReference type="InterPro" id="IPR014325">
    <property type="entry name" value="RNA_pol_sigma-E_actinobac"/>
</dbReference>
<dbReference type="EMBL" id="FONV01000006">
    <property type="protein sequence ID" value="SFF09869.1"/>
    <property type="molecule type" value="Genomic_DNA"/>
</dbReference>
<dbReference type="InterPro" id="IPR014284">
    <property type="entry name" value="RNA_pol_sigma-70_dom"/>
</dbReference>
<dbReference type="NCBIfam" id="TIGR02937">
    <property type="entry name" value="sigma70-ECF"/>
    <property type="match status" value="1"/>
</dbReference>
<evidence type="ECO:0000313" key="9">
    <source>
        <dbReference type="Proteomes" id="UP000199645"/>
    </source>
</evidence>
<keyword evidence="3" id="KW-0731">Sigma factor</keyword>
<dbReference type="Gene3D" id="1.10.1740.10">
    <property type="match status" value="1"/>
</dbReference>
<dbReference type="InterPro" id="IPR007627">
    <property type="entry name" value="RNA_pol_sigma70_r2"/>
</dbReference>
<feature type="domain" description="RNA polymerase sigma factor 70 region 4 type 2" evidence="7">
    <location>
        <begin position="101"/>
        <end position="151"/>
    </location>
</feature>
<proteinExistence type="inferred from homology"/>
<dbReference type="InterPro" id="IPR036388">
    <property type="entry name" value="WH-like_DNA-bd_sf"/>
</dbReference>
<dbReference type="InterPro" id="IPR013325">
    <property type="entry name" value="RNA_pol_sigma_r2"/>
</dbReference>
<evidence type="ECO:0000256" key="2">
    <source>
        <dbReference type="ARBA" id="ARBA00023015"/>
    </source>
</evidence>
<dbReference type="OrthoDB" id="3692620at2"/>
<keyword evidence="2" id="KW-0805">Transcription regulation</keyword>
<gene>
    <name evidence="8" type="ORF">SAMN05421541_10616</name>
</gene>
<feature type="domain" description="RNA polymerase sigma-70 region 2" evidence="6">
    <location>
        <begin position="14"/>
        <end position="75"/>
    </location>
</feature>
<organism evidence="8 9">
    <name type="scientific">Actinoplanes philippinensis</name>
    <dbReference type="NCBI Taxonomy" id="35752"/>
    <lineage>
        <taxon>Bacteria</taxon>
        <taxon>Bacillati</taxon>
        <taxon>Actinomycetota</taxon>
        <taxon>Actinomycetes</taxon>
        <taxon>Micromonosporales</taxon>
        <taxon>Micromonosporaceae</taxon>
        <taxon>Actinoplanes</taxon>
    </lineage>
</organism>
<keyword evidence="9" id="KW-1185">Reference proteome</keyword>
<dbReference type="GO" id="GO:0006352">
    <property type="term" value="P:DNA-templated transcription initiation"/>
    <property type="evidence" value="ECO:0007669"/>
    <property type="project" value="InterPro"/>
</dbReference>
<reference evidence="8 9" key="1">
    <citation type="submission" date="2016-10" db="EMBL/GenBank/DDBJ databases">
        <authorList>
            <person name="de Groot N.N."/>
        </authorList>
    </citation>
    <scope>NUCLEOTIDE SEQUENCE [LARGE SCALE GENOMIC DNA]</scope>
    <source>
        <strain evidence="8 9">DSM 43019</strain>
    </source>
</reference>
<dbReference type="NCBIfam" id="TIGR02983">
    <property type="entry name" value="SigE-fam_strep"/>
    <property type="match status" value="1"/>
</dbReference>
<keyword evidence="5" id="KW-0804">Transcription</keyword>
<dbReference type="Gene3D" id="1.10.10.10">
    <property type="entry name" value="Winged helix-like DNA-binding domain superfamily/Winged helix DNA-binding domain"/>
    <property type="match status" value="1"/>
</dbReference>
<evidence type="ECO:0000256" key="4">
    <source>
        <dbReference type="ARBA" id="ARBA00023125"/>
    </source>
</evidence>
<evidence type="ECO:0000256" key="5">
    <source>
        <dbReference type="ARBA" id="ARBA00023163"/>
    </source>
</evidence>
<dbReference type="SUPFAM" id="SSF88659">
    <property type="entry name" value="Sigma3 and sigma4 domains of RNA polymerase sigma factors"/>
    <property type="match status" value="1"/>
</dbReference>
<dbReference type="STRING" id="35752.SAMN05421541_10616"/>
<comment type="similarity">
    <text evidence="1">Belongs to the sigma-70 factor family. ECF subfamily.</text>
</comment>
<protein>
    <submittedName>
        <fullName evidence="8">RNA polymerase sigma-70 factor, sigma-E family</fullName>
    </submittedName>
</protein>
<sequence length="166" mass="18653">MVEDFGSFVRDRTSALLRYGFVLSGNPHDAADLAQEALVRLGERWSRVSARGDPEGYVRTTMARLHISWWRRRRREHPVVVLPEQGYVDAGIAEAEGDLGLWRAVTALPPRQRAVLMLRYHEQLSDEEIARLLGVSRGTVRSQAARGLDKLREVAESPVAAQVLGR</sequence>
<evidence type="ECO:0000313" key="8">
    <source>
        <dbReference type="EMBL" id="SFF09869.1"/>
    </source>
</evidence>
<accession>A0A1I2FYH3</accession>
<dbReference type="Pfam" id="PF04542">
    <property type="entry name" value="Sigma70_r2"/>
    <property type="match status" value="1"/>
</dbReference>
<evidence type="ECO:0000256" key="1">
    <source>
        <dbReference type="ARBA" id="ARBA00010641"/>
    </source>
</evidence>
<dbReference type="InterPro" id="IPR013249">
    <property type="entry name" value="RNA_pol_sigma70_r4_t2"/>
</dbReference>
<evidence type="ECO:0000256" key="3">
    <source>
        <dbReference type="ARBA" id="ARBA00023082"/>
    </source>
</evidence>
<dbReference type="GO" id="GO:0016987">
    <property type="term" value="F:sigma factor activity"/>
    <property type="evidence" value="ECO:0007669"/>
    <property type="project" value="UniProtKB-KW"/>
</dbReference>
<dbReference type="SUPFAM" id="SSF88946">
    <property type="entry name" value="Sigma2 domain of RNA polymerase sigma factors"/>
    <property type="match status" value="1"/>
</dbReference>
<dbReference type="RefSeq" id="WP_093614826.1">
    <property type="nucleotide sequence ID" value="NZ_BOMT01000023.1"/>
</dbReference>
<dbReference type="GO" id="GO:0003677">
    <property type="term" value="F:DNA binding"/>
    <property type="evidence" value="ECO:0007669"/>
    <property type="project" value="UniProtKB-KW"/>
</dbReference>
<evidence type="ECO:0000259" key="7">
    <source>
        <dbReference type="Pfam" id="PF08281"/>
    </source>
</evidence>
<dbReference type="AlphaFoldDB" id="A0A1I2FYH3"/>
<dbReference type="Pfam" id="PF08281">
    <property type="entry name" value="Sigma70_r4_2"/>
    <property type="match status" value="1"/>
</dbReference>
<dbReference type="InterPro" id="IPR039425">
    <property type="entry name" value="RNA_pol_sigma-70-like"/>
</dbReference>
<dbReference type="CDD" id="cd06171">
    <property type="entry name" value="Sigma70_r4"/>
    <property type="match status" value="1"/>
</dbReference>
<dbReference type="Proteomes" id="UP000199645">
    <property type="component" value="Unassembled WGS sequence"/>
</dbReference>
<dbReference type="PANTHER" id="PTHR43133:SF50">
    <property type="entry name" value="ECF RNA POLYMERASE SIGMA FACTOR SIGM"/>
    <property type="match status" value="1"/>
</dbReference>
<dbReference type="InterPro" id="IPR013324">
    <property type="entry name" value="RNA_pol_sigma_r3/r4-like"/>
</dbReference>
<name>A0A1I2FYH3_9ACTN</name>
<keyword evidence="4" id="KW-0238">DNA-binding</keyword>